<dbReference type="PANTHER" id="PTHR43794:SF11">
    <property type="entry name" value="AMIDOHYDROLASE-RELATED DOMAIN-CONTAINING PROTEIN"/>
    <property type="match status" value="1"/>
</dbReference>
<dbReference type="Gene3D" id="2.30.40.10">
    <property type="entry name" value="Urease, subunit C, domain 1"/>
    <property type="match status" value="1"/>
</dbReference>
<dbReference type="EMBL" id="JBHTFQ010000005">
    <property type="protein sequence ID" value="MFC7704759.1"/>
    <property type="molecule type" value="Genomic_DNA"/>
</dbReference>
<dbReference type="InterPro" id="IPR006680">
    <property type="entry name" value="Amidohydro-rel"/>
</dbReference>
<reference evidence="5" key="1">
    <citation type="journal article" date="2019" name="Int. J. Syst. Evol. Microbiol.">
        <title>The Global Catalogue of Microorganisms (GCM) 10K type strain sequencing project: providing services to taxonomists for standard genome sequencing and annotation.</title>
        <authorList>
            <consortium name="The Broad Institute Genomics Platform"/>
            <consortium name="The Broad Institute Genome Sequencing Center for Infectious Disease"/>
            <person name="Wu L."/>
            <person name="Ma J."/>
        </authorList>
    </citation>
    <scope>NUCLEOTIDE SEQUENCE [LARGE SCALE GENOMIC DNA]</scope>
    <source>
        <strain evidence="5">CGMCC 1.12750</strain>
    </source>
</reference>
<comment type="similarity">
    <text evidence="1">Belongs to the metallo-dependent hydrolases superfamily. ATZ/TRZ family.</text>
</comment>
<accession>A0ABW2UMP6</accession>
<dbReference type="RefSeq" id="WP_377403404.1">
    <property type="nucleotide sequence ID" value="NZ_JBHTFQ010000005.1"/>
</dbReference>
<evidence type="ECO:0000313" key="4">
    <source>
        <dbReference type="EMBL" id="MFC7704759.1"/>
    </source>
</evidence>
<keyword evidence="5" id="KW-1185">Reference proteome</keyword>
<name>A0ABW2UMP6_9RHOB</name>
<dbReference type="PANTHER" id="PTHR43794">
    <property type="entry name" value="AMINOHYDROLASE SSNA-RELATED"/>
    <property type="match status" value="1"/>
</dbReference>
<feature type="domain" description="Amidohydrolase-related" evidence="3">
    <location>
        <begin position="69"/>
        <end position="438"/>
    </location>
</feature>
<dbReference type="InterPro" id="IPR050287">
    <property type="entry name" value="MTA/SAH_deaminase"/>
</dbReference>
<protein>
    <submittedName>
        <fullName evidence="4">Amidohydrolase family protein</fullName>
    </submittedName>
</protein>
<dbReference type="InterPro" id="IPR032466">
    <property type="entry name" value="Metal_Hydrolase"/>
</dbReference>
<dbReference type="Proteomes" id="UP001596516">
    <property type="component" value="Unassembled WGS sequence"/>
</dbReference>
<gene>
    <name evidence="4" type="ORF">ACFQXB_11195</name>
</gene>
<evidence type="ECO:0000256" key="1">
    <source>
        <dbReference type="ARBA" id="ARBA00006745"/>
    </source>
</evidence>
<dbReference type="Gene3D" id="3.20.20.140">
    <property type="entry name" value="Metal-dependent hydrolases"/>
    <property type="match status" value="1"/>
</dbReference>
<dbReference type="SUPFAM" id="SSF51556">
    <property type="entry name" value="Metallo-dependent hydrolases"/>
    <property type="match status" value="1"/>
</dbReference>
<dbReference type="SUPFAM" id="SSF51338">
    <property type="entry name" value="Composite domain of metallo-dependent hydrolases"/>
    <property type="match status" value="2"/>
</dbReference>
<keyword evidence="2" id="KW-0378">Hydrolase</keyword>
<evidence type="ECO:0000259" key="3">
    <source>
        <dbReference type="Pfam" id="PF01979"/>
    </source>
</evidence>
<evidence type="ECO:0000256" key="2">
    <source>
        <dbReference type="ARBA" id="ARBA00022801"/>
    </source>
</evidence>
<evidence type="ECO:0000313" key="5">
    <source>
        <dbReference type="Proteomes" id="UP001596516"/>
    </source>
</evidence>
<organism evidence="4 5">
    <name type="scientific">Plastorhodobacter daqingensis</name>
    <dbReference type="NCBI Taxonomy" id="1387281"/>
    <lineage>
        <taxon>Bacteria</taxon>
        <taxon>Pseudomonadati</taxon>
        <taxon>Pseudomonadota</taxon>
        <taxon>Alphaproteobacteria</taxon>
        <taxon>Rhodobacterales</taxon>
        <taxon>Paracoccaceae</taxon>
        <taxon>Plastorhodobacter</taxon>
    </lineage>
</organism>
<comment type="caution">
    <text evidence="4">The sequence shown here is derived from an EMBL/GenBank/DDBJ whole genome shotgun (WGS) entry which is preliminary data.</text>
</comment>
<proteinExistence type="inferred from homology"/>
<dbReference type="Pfam" id="PF01979">
    <property type="entry name" value="Amidohydro_1"/>
    <property type="match status" value="1"/>
</dbReference>
<dbReference type="InterPro" id="IPR011059">
    <property type="entry name" value="Metal-dep_hydrolase_composite"/>
</dbReference>
<sequence length="489" mass="53700">MSTDQSPAQPSSDQKVTVIRNASWIIAWNGESHEYLRDADLAFQGDRILQVGGHYDGPATHEIDGRGRMVAPGLVNIHSHPLSEPMNKGILDELGSPRLYMSSLYEFMPLFRPDDAGRTACTEVALSEALLSGVTTLVDLSVPYHDWIDLLARSGLRAVAAPMYRSARWFTKNGHVVEYEWDEAAGRAAMDEAMAAIDTATAHPCGRLTGMVAPSQIDTCTPDLIRASFDEAQARGLPFQIHAAQSVVEFHEITRRHGRTPLQWLDDLGVLAPGAIIGHGIFLNDHPWVHWPQAEDFALLRDSGAAVAHCPTVFQRRGIAMRSVGRYIRAGIPVGIGTDTYPHNMLEELRHALINSRLMSGDPYDLRTHHIFDAATTGGARILGRDDIGRLAPGAKADLFLTDVTHPAMRPVRDPLRSLVYVAAERAVRDVFVDGRQVVQDGRVLAFDLPDALERLEAAQRRAETEFAKLDFAGRSHLEASPLAYPVAG</sequence>